<protein>
    <recommendedName>
        <fullName evidence="3 12">Ribokinase</fullName>
        <shortName evidence="12">RK</shortName>
        <ecNumber evidence="2 12">2.7.1.15</ecNumber>
    </recommendedName>
</protein>
<keyword evidence="8 12" id="KW-0067">ATP-binding</keyword>
<dbReference type="InterPro" id="IPR029056">
    <property type="entry name" value="Ribokinase-like"/>
</dbReference>
<evidence type="ECO:0000256" key="2">
    <source>
        <dbReference type="ARBA" id="ARBA00012035"/>
    </source>
</evidence>
<comment type="similarity">
    <text evidence="1">Belongs to the carbohydrate kinase pfkB family.</text>
</comment>
<dbReference type="GO" id="GO:0005524">
    <property type="term" value="F:ATP binding"/>
    <property type="evidence" value="ECO:0007669"/>
    <property type="project" value="UniProtKB-UniRule"/>
</dbReference>
<dbReference type="GO" id="GO:0046872">
    <property type="term" value="F:metal ion binding"/>
    <property type="evidence" value="ECO:0007669"/>
    <property type="project" value="UniProtKB-KW"/>
</dbReference>
<dbReference type="HAMAP" id="MF_01987">
    <property type="entry name" value="Ribokinase"/>
    <property type="match status" value="1"/>
</dbReference>
<name>A0A2S3ZBS2_9MICO</name>
<keyword evidence="5 12" id="KW-0479">Metal-binding</keyword>
<feature type="binding site" evidence="12">
    <location>
        <begin position="219"/>
        <end position="224"/>
    </location>
    <ligand>
        <name>ATP</name>
        <dbReference type="ChEBI" id="CHEBI:30616"/>
    </ligand>
</feature>
<dbReference type="InterPro" id="IPR002139">
    <property type="entry name" value="Ribo/fructo_kinase"/>
</dbReference>
<evidence type="ECO:0000256" key="6">
    <source>
        <dbReference type="ARBA" id="ARBA00022741"/>
    </source>
</evidence>
<dbReference type="AlphaFoldDB" id="A0A2S3ZBS2"/>
<evidence type="ECO:0000256" key="13">
    <source>
        <dbReference type="SAM" id="MobiDB-lite"/>
    </source>
</evidence>
<evidence type="ECO:0000256" key="8">
    <source>
        <dbReference type="ARBA" id="ARBA00022840"/>
    </source>
</evidence>
<dbReference type="Gene3D" id="3.40.1190.20">
    <property type="match status" value="1"/>
</dbReference>
<comment type="similarity">
    <text evidence="12">Belongs to the carbohydrate kinase PfkB family. Ribokinase subfamily.</text>
</comment>
<dbReference type="UniPathway" id="UPA00916">
    <property type="reaction ID" value="UER00889"/>
</dbReference>
<comment type="catalytic activity">
    <reaction evidence="12">
        <text>D-ribose + ATP = D-ribose 5-phosphate + ADP + H(+)</text>
        <dbReference type="Rhea" id="RHEA:13697"/>
        <dbReference type="ChEBI" id="CHEBI:15378"/>
        <dbReference type="ChEBI" id="CHEBI:30616"/>
        <dbReference type="ChEBI" id="CHEBI:47013"/>
        <dbReference type="ChEBI" id="CHEBI:78346"/>
        <dbReference type="ChEBI" id="CHEBI:456216"/>
        <dbReference type="EC" id="2.7.1.15"/>
    </reaction>
</comment>
<keyword evidence="6 12" id="KW-0547">Nucleotide-binding</keyword>
<dbReference type="OrthoDB" id="9775849at2"/>
<feature type="region of interest" description="Disordered" evidence="13">
    <location>
        <begin position="284"/>
        <end position="322"/>
    </location>
</feature>
<evidence type="ECO:0000256" key="10">
    <source>
        <dbReference type="ARBA" id="ARBA00022958"/>
    </source>
</evidence>
<keyword evidence="12" id="KW-0963">Cytoplasm</keyword>
<dbReference type="CDD" id="cd01174">
    <property type="entry name" value="ribokinase"/>
    <property type="match status" value="1"/>
</dbReference>
<dbReference type="GO" id="GO:0004747">
    <property type="term" value="F:ribokinase activity"/>
    <property type="evidence" value="ECO:0007669"/>
    <property type="project" value="UniProtKB-UniRule"/>
</dbReference>
<dbReference type="Pfam" id="PF00294">
    <property type="entry name" value="PfkB"/>
    <property type="match status" value="1"/>
</dbReference>
<keyword evidence="10 12" id="KW-0630">Potassium</keyword>
<evidence type="ECO:0000256" key="4">
    <source>
        <dbReference type="ARBA" id="ARBA00022679"/>
    </source>
</evidence>
<evidence type="ECO:0000256" key="5">
    <source>
        <dbReference type="ARBA" id="ARBA00022723"/>
    </source>
</evidence>
<evidence type="ECO:0000256" key="12">
    <source>
        <dbReference type="HAMAP-Rule" id="MF_01987"/>
    </source>
</evidence>
<feature type="active site" description="Proton acceptor" evidence="12">
    <location>
        <position position="251"/>
    </location>
</feature>
<dbReference type="InterPro" id="IPR002173">
    <property type="entry name" value="Carboh/pur_kinase_PfkB_CS"/>
</dbReference>
<feature type="binding site" evidence="12">
    <location>
        <position position="290"/>
    </location>
    <ligand>
        <name>K(+)</name>
        <dbReference type="ChEBI" id="CHEBI:29103"/>
    </ligand>
</feature>
<dbReference type="PRINTS" id="PR00990">
    <property type="entry name" value="RIBOKINASE"/>
</dbReference>
<dbReference type="EC" id="2.7.1.15" evidence="2 12"/>
<comment type="function">
    <text evidence="12">Catalyzes the phosphorylation of ribose at O-5 in a reaction requiring ATP and magnesium. The resulting D-ribose-5-phosphate can then be used either for sythesis of nucleotides, histidine, and tryptophan, or as a component of the pentose phosphate pathway.</text>
</comment>
<comment type="subunit">
    <text evidence="12">Homodimer.</text>
</comment>
<proteinExistence type="inferred from homology"/>
<evidence type="ECO:0000256" key="3">
    <source>
        <dbReference type="ARBA" id="ARBA00016943"/>
    </source>
</evidence>
<dbReference type="InterPro" id="IPR011611">
    <property type="entry name" value="PfkB_dom"/>
</dbReference>
<dbReference type="GO" id="GO:0005829">
    <property type="term" value="C:cytosol"/>
    <property type="evidence" value="ECO:0007669"/>
    <property type="project" value="TreeGrafter"/>
</dbReference>
<evidence type="ECO:0000256" key="7">
    <source>
        <dbReference type="ARBA" id="ARBA00022777"/>
    </source>
</evidence>
<evidence type="ECO:0000313" key="16">
    <source>
        <dbReference type="Proteomes" id="UP000237104"/>
    </source>
</evidence>
<feature type="binding site" evidence="12">
    <location>
        <position position="251"/>
    </location>
    <ligand>
        <name>substrate</name>
    </ligand>
</feature>
<comment type="caution">
    <text evidence="15">The sequence shown here is derived from an EMBL/GenBank/DDBJ whole genome shotgun (WGS) entry which is preliminary data.</text>
</comment>
<sequence length="322" mass="31496">MTGVVVVGSINADQVTTVARHPLPGETLIGTSITVLPGGKGANQAVAAAQLGARVSMVGAVGLDALASSATAILESARVDLSSVRAVDGPTGLALITVAADGENTIVVIPGANATVDADVVGQSAGLIAGAAVVVLQGEIPAAGSAAAARLTRGRLVLNLAPVIELDPATVAAADPLIVNEHEAALLLAQLTPGTAPPATDAEAVARLREWGVASVVLTRGALGAIVSDAEGTDSVASPVVVAVDSSGAGDAFVGAVSARLAAGDTLRQAARLAVRVGAFAVQSRGTQPSYPHEGDSLPEVGPDAATDSAIDSATEKNEAHP</sequence>
<feature type="binding site" evidence="12">
    <location>
        <begin position="39"/>
        <end position="43"/>
    </location>
    <ligand>
        <name>substrate</name>
    </ligand>
</feature>
<feature type="binding site" evidence="12">
    <location>
        <begin position="250"/>
        <end position="251"/>
    </location>
    <ligand>
        <name>ATP</name>
        <dbReference type="ChEBI" id="CHEBI:30616"/>
    </ligand>
</feature>
<dbReference type="PROSITE" id="PS00584">
    <property type="entry name" value="PFKB_KINASES_2"/>
    <property type="match status" value="1"/>
</dbReference>
<organism evidence="15 16">
    <name type="scientific">Cryobacterium zongtaii</name>
    <dbReference type="NCBI Taxonomy" id="1259217"/>
    <lineage>
        <taxon>Bacteria</taxon>
        <taxon>Bacillati</taxon>
        <taxon>Actinomycetota</taxon>
        <taxon>Actinomycetes</taxon>
        <taxon>Micrococcales</taxon>
        <taxon>Microbacteriaceae</taxon>
        <taxon>Cryobacterium</taxon>
    </lineage>
</organism>
<dbReference type="PANTHER" id="PTHR10584:SF166">
    <property type="entry name" value="RIBOKINASE"/>
    <property type="match status" value="1"/>
</dbReference>
<dbReference type="Proteomes" id="UP000237104">
    <property type="component" value="Unassembled WGS sequence"/>
</dbReference>
<feature type="binding site" evidence="12">
    <location>
        <position position="247"/>
    </location>
    <ligand>
        <name>K(+)</name>
        <dbReference type="ChEBI" id="CHEBI:29103"/>
    </ligand>
</feature>
<comment type="pathway">
    <text evidence="12">Carbohydrate metabolism; D-ribose degradation; D-ribose 5-phosphate from beta-D-ribopyranose: step 2/2.</text>
</comment>
<feature type="binding site" evidence="12">
    <location>
        <position position="180"/>
    </location>
    <ligand>
        <name>ATP</name>
        <dbReference type="ChEBI" id="CHEBI:30616"/>
    </ligand>
</feature>
<keyword evidence="7 12" id="KW-0418">Kinase</keyword>
<feature type="binding site" evidence="12">
    <location>
        <begin position="11"/>
        <end position="13"/>
    </location>
    <ligand>
        <name>substrate</name>
    </ligand>
</feature>
<dbReference type="InterPro" id="IPR011877">
    <property type="entry name" value="Ribokinase"/>
</dbReference>
<comment type="caution">
    <text evidence="12">Lacks conserved residue(s) required for the propagation of feature annotation.</text>
</comment>
<comment type="cofactor">
    <cofactor evidence="12">
        <name>Mg(2+)</name>
        <dbReference type="ChEBI" id="CHEBI:18420"/>
    </cofactor>
    <text evidence="12">Requires a divalent cation, most likely magnesium in vivo, as an electrophilic catalyst to aid phosphoryl group transfer. It is the chelate of the metal and the nucleotide that is the actual substrate.</text>
</comment>
<reference evidence="15 16" key="1">
    <citation type="submission" date="2018-01" db="EMBL/GenBank/DDBJ databases">
        <title>Cryobacterium sp. nov., from glaciers in China.</title>
        <authorList>
            <person name="Liu Q."/>
            <person name="Xin Y.-H."/>
        </authorList>
    </citation>
    <scope>NUCLEOTIDE SEQUENCE [LARGE SCALE GENOMIC DNA]</scope>
    <source>
        <strain evidence="15 16">TMB1-8</strain>
    </source>
</reference>
<dbReference type="SUPFAM" id="SSF53613">
    <property type="entry name" value="Ribokinase-like"/>
    <property type="match status" value="1"/>
</dbReference>
<feature type="binding site" evidence="12">
    <location>
        <position position="286"/>
    </location>
    <ligand>
        <name>K(+)</name>
        <dbReference type="ChEBI" id="CHEBI:29103"/>
    </ligand>
</feature>
<evidence type="ECO:0000259" key="14">
    <source>
        <dbReference type="Pfam" id="PF00294"/>
    </source>
</evidence>
<feature type="binding site" evidence="12">
    <location>
        <position position="245"/>
    </location>
    <ligand>
        <name>K(+)</name>
        <dbReference type="ChEBI" id="CHEBI:29103"/>
    </ligand>
</feature>
<dbReference type="EMBL" id="PPXF01000051">
    <property type="protein sequence ID" value="POH62930.1"/>
    <property type="molecule type" value="Genomic_DNA"/>
</dbReference>
<dbReference type="GO" id="GO:0019303">
    <property type="term" value="P:D-ribose catabolic process"/>
    <property type="evidence" value="ECO:0007669"/>
    <property type="project" value="UniProtKB-UniRule"/>
</dbReference>
<keyword evidence="4 12" id="KW-0808">Transferase</keyword>
<dbReference type="PANTHER" id="PTHR10584">
    <property type="entry name" value="SUGAR KINASE"/>
    <property type="match status" value="1"/>
</dbReference>
<evidence type="ECO:0000256" key="9">
    <source>
        <dbReference type="ARBA" id="ARBA00022842"/>
    </source>
</evidence>
<accession>A0A2S3ZBS2</accession>
<gene>
    <name evidence="12" type="primary">rbsK</name>
    <name evidence="15" type="ORF">C3B59_11160</name>
</gene>
<evidence type="ECO:0000256" key="11">
    <source>
        <dbReference type="ARBA" id="ARBA00023277"/>
    </source>
</evidence>
<feature type="compositionally biased region" description="Low complexity" evidence="13">
    <location>
        <begin position="304"/>
        <end position="313"/>
    </location>
</feature>
<feature type="binding site" evidence="12">
    <location>
        <position position="139"/>
    </location>
    <ligand>
        <name>substrate</name>
    </ligand>
</feature>
<comment type="activity regulation">
    <text evidence="12">Activated by a monovalent cation that binds near, but not in, the active site. The most likely occupant of the site in vivo is potassium. Ion binding induces a conformational change that may alter substrate affinity.</text>
</comment>
<keyword evidence="9 12" id="KW-0460">Magnesium</keyword>
<evidence type="ECO:0000256" key="1">
    <source>
        <dbReference type="ARBA" id="ARBA00005380"/>
    </source>
</evidence>
<feature type="domain" description="Carbohydrate kinase PfkB" evidence="14">
    <location>
        <begin position="1"/>
        <end position="292"/>
    </location>
</feature>
<keyword evidence="11 12" id="KW-0119">Carbohydrate metabolism</keyword>
<feature type="binding site" evidence="12">
    <location>
        <position position="284"/>
    </location>
    <ligand>
        <name>K(+)</name>
        <dbReference type="ChEBI" id="CHEBI:29103"/>
    </ligand>
</feature>
<comment type="subcellular location">
    <subcellularLocation>
        <location evidence="12">Cytoplasm</location>
    </subcellularLocation>
</comment>
<feature type="binding site" evidence="12">
    <location>
        <position position="281"/>
    </location>
    <ligand>
        <name>K(+)</name>
        <dbReference type="ChEBI" id="CHEBI:29103"/>
    </ligand>
</feature>
<evidence type="ECO:0000313" key="15">
    <source>
        <dbReference type="EMBL" id="POH62930.1"/>
    </source>
</evidence>